<evidence type="ECO:0000256" key="1">
    <source>
        <dbReference type="SAM" id="MobiDB-lite"/>
    </source>
</evidence>
<protein>
    <recommendedName>
        <fullName evidence="4">Inosine/uridine-preferring nucleoside hydrolase domain-containing protein</fullName>
    </recommendedName>
</protein>
<keyword evidence="3" id="KW-1185">Reference proteome</keyword>
<feature type="region of interest" description="Disordered" evidence="1">
    <location>
        <begin position="1"/>
        <end position="42"/>
    </location>
</feature>
<sequence>MSSKRYQQFDSDMELDTSETISSISSWTASSPRKVRTDHVVGRPQQIAPRRQSSLSVFGSRVQAKLHTWLGTGKEQSAMSSAGDVEPGGGPTPEAIEPGSSFESSCLIPDGLSQEQIAVYETILKVVKRRGRSEGPRVVVITDLAKDYDDLAALIILKELHRLGVITLVGFVANLMPSERRALFGRGALDSVNLRDIPIAKGTTGYPKKAYQGKVGKNQHKELPHEFKGIEEFPAIEPYDRDMLLKDGEGDKLLLKLFSDAETTGRKLTLLLISSLEDIFTFSKENPTTLCAGLENVVLQGGYSFNEGRQLVPANDANNNRYDMEAAERFHTFMQEKKIHSVVYTKIAAFATPIYSDFFAELKETGHPLGKHLHMAQTEQDLAFYNSACNKDPAKRFSDYMDQEWYLRNKTSWFENLEEDSPQYLPPDHPLYHAQGAPFPEGAKVLPYLTKVVVYDALAALGVSGEDALKDLKVLTKDTTQSLSIHRVVGTPGPPLDTGINSKEMATALCAFLKGSLLESLQANCEGGTSHVMSGDPAS</sequence>
<comment type="caution">
    <text evidence="2">The sequence shown here is derived from an EMBL/GenBank/DDBJ whole genome shotgun (WGS) entry which is preliminary data.</text>
</comment>
<dbReference type="OrthoDB" id="2564527at2759"/>
<dbReference type="InterPro" id="IPR036452">
    <property type="entry name" value="Ribo_hydro-like"/>
</dbReference>
<accession>A0A9P7YVZ0</accession>
<dbReference type="Proteomes" id="UP000887226">
    <property type="component" value="Unassembled WGS sequence"/>
</dbReference>
<feature type="region of interest" description="Disordered" evidence="1">
    <location>
        <begin position="73"/>
        <end position="100"/>
    </location>
</feature>
<dbReference type="SUPFAM" id="SSF53590">
    <property type="entry name" value="Nucleoside hydrolase"/>
    <property type="match status" value="1"/>
</dbReference>
<evidence type="ECO:0000313" key="2">
    <source>
        <dbReference type="EMBL" id="KAG9240819.1"/>
    </source>
</evidence>
<evidence type="ECO:0008006" key="4">
    <source>
        <dbReference type="Google" id="ProtNLM"/>
    </source>
</evidence>
<dbReference type="AlphaFoldDB" id="A0A9P7YVZ0"/>
<reference evidence="2" key="1">
    <citation type="journal article" date="2021" name="IMA Fungus">
        <title>Genomic characterization of three marine fungi, including Emericellopsis atlantica sp. nov. with signatures of a generalist lifestyle and marine biomass degradation.</title>
        <authorList>
            <person name="Hagestad O.C."/>
            <person name="Hou L."/>
            <person name="Andersen J.H."/>
            <person name="Hansen E.H."/>
            <person name="Altermark B."/>
            <person name="Li C."/>
            <person name="Kuhnert E."/>
            <person name="Cox R.J."/>
            <person name="Crous P.W."/>
            <person name="Spatafora J.W."/>
            <person name="Lail K."/>
            <person name="Amirebrahimi M."/>
            <person name="Lipzen A."/>
            <person name="Pangilinan J."/>
            <person name="Andreopoulos W."/>
            <person name="Hayes R.D."/>
            <person name="Ng V."/>
            <person name="Grigoriev I.V."/>
            <person name="Jackson S.A."/>
            <person name="Sutton T.D.S."/>
            <person name="Dobson A.D.W."/>
            <person name="Rama T."/>
        </authorList>
    </citation>
    <scope>NUCLEOTIDE SEQUENCE</scope>
    <source>
        <strain evidence="2">TRa3180A</strain>
    </source>
</reference>
<feature type="compositionally biased region" description="Low complexity" evidence="1">
    <location>
        <begin position="18"/>
        <end position="31"/>
    </location>
</feature>
<proteinExistence type="predicted"/>
<dbReference type="GO" id="GO:0016799">
    <property type="term" value="F:hydrolase activity, hydrolyzing N-glycosyl compounds"/>
    <property type="evidence" value="ECO:0007669"/>
    <property type="project" value="InterPro"/>
</dbReference>
<feature type="compositionally biased region" description="Polar residues" evidence="1">
    <location>
        <begin position="1"/>
        <end position="10"/>
    </location>
</feature>
<dbReference type="Gene3D" id="3.90.245.10">
    <property type="entry name" value="Ribonucleoside hydrolase-like"/>
    <property type="match status" value="1"/>
</dbReference>
<dbReference type="EMBL" id="MU254335">
    <property type="protein sequence ID" value="KAG9240819.1"/>
    <property type="molecule type" value="Genomic_DNA"/>
</dbReference>
<organism evidence="2 3">
    <name type="scientific">Calycina marina</name>
    <dbReference type="NCBI Taxonomy" id="1763456"/>
    <lineage>
        <taxon>Eukaryota</taxon>
        <taxon>Fungi</taxon>
        <taxon>Dikarya</taxon>
        <taxon>Ascomycota</taxon>
        <taxon>Pezizomycotina</taxon>
        <taxon>Leotiomycetes</taxon>
        <taxon>Helotiales</taxon>
        <taxon>Pezizellaceae</taxon>
        <taxon>Calycina</taxon>
    </lineage>
</organism>
<evidence type="ECO:0000313" key="3">
    <source>
        <dbReference type="Proteomes" id="UP000887226"/>
    </source>
</evidence>
<gene>
    <name evidence="2" type="ORF">BJ878DRAFT_523982</name>
</gene>
<name>A0A9P7YVZ0_9HELO</name>